<dbReference type="Pfam" id="PF00990">
    <property type="entry name" value="GGDEF"/>
    <property type="match status" value="1"/>
</dbReference>
<dbReference type="EMBL" id="CP019343">
    <property type="protein sequence ID" value="ARN73558.1"/>
    <property type="molecule type" value="Genomic_DNA"/>
</dbReference>
<dbReference type="AlphaFoldDB" id="A0A1X9N639"/>
<dbReference type="PANTHER" id="PTHR33121:SF23">
    <property type="entry name" value="CYCLIC DI-GMP PHOSPHODIESTERASE PDEB"/>
    <property type="match status" value="1"/>
</dbReference>
<dbReference type="CDD" id="cd01949">
    <property type="entry name" value="GGDEF"/>
    <property type="match status" value="1"/>
</dbReference>
<dbReference type="InterPro" id="IPR029787">
    <property type="entry name" value="Nucleotide_cyclase"/>
</dbReference>
<dbReference type="Gene3D" id="3.20.20.450">
    <property type="entry name" value="EAL domain"/>
    <property type="match status" value="1"/>
</dbReference>
<dbReference type="SUPFAM" id="SSF55785">
    <property type="entry name" value="PYP-like sensor domain (PAS domain)"/>
    <property type="match status" value="1"/>
</dbReference>
<dbReference type="InterPro" id="IPR011006">
    <property type="entry name" value="CheY-like_superfamily"/>
</dbReference>
<name>A0A1X9N639_9GAMM</name>
<dbReference type="InterPro" id="IPR035965">
    <property type="entry name" value="PAS-like_dom_sf"/>
</dbReference>
<dbReference type="PANTHER" id="PTHR33121">
    <property type="entry name" value="CYCLIC DI-GMP PHOSPHODIESTERASE PDEF"/>
    <property type="match status" value="1"/>
</dbReference>
<dbReference type="GO" id="GO:0071111">
    <property type="term" value="F:cyclic-guanylate-specific phosphodiesterase activity"/>
    <property type="evidence" value="ECO:0007669"/>
    <property type="project" value="InterPro"/>
</dbReference>
<evidence type="ECO:0000313" key="4">
    <source>
        <dbReference type="Proteomes" id="UP000193450"/>
    </source>
</evidence>
<dbReference type="KEGG" id="osg:BST96_05150"/>
<accession>A0A1X9N639</accession>
<dbReference type="SUPFAM" id="SSF52172">
    <property type="entry name" value="CheY-like"/>
    <property type="match status" value="1"/>
</dbReference>
<dbReference type="SMART" id="SM00267">
    <property type="entry name" value="GGDEF"/>
    <property type="match status" value="1"/>
</dbReference>
<dbReference type="CDD" id="cd01948">
    <property type="entry name" value="EAL"/>
    <property type="match status" value="1"/>
</dbReference>
<dbReference type="PROSITE" id="PS50887">
    <property type="entry name" value="GGDEF"/>
    <property type="match status" value="1"/>
</dbReference>
<dbReference type="SMART" id="SM00052">
    <property type="entry name" value="EAL"/>
    <property type="match status" value="1"/>
</dbReference>
<dbReference type="SUPFAM" id="SSF141868">
    <property type="entry name" value="EAL domain-like"/>
    <property type="match status" value="1"/>
</dbReference>
<dbReference type="Gene3D" id="3.40.50.2300">
    <property type="match status" value="1"/>
</dbReference>
<sequence length="694" mass="76140">MARKSTIKLLLINESDNEGERLISLFRNAGRVARAQRASSAEDLHSLLEQENWDLLIANDKHPEIAVEQCLEHLKKQQSDIPCLIIRDSNADAALEAGASDVVSSDDDQRLIFAAFRELRHLETYRELYATKEKLSDAEERSEMLMSKSQDAIAYLSDGMLISSNPLFCQRFGYDDPDDLDCAPIIDLIDAGDQESFKNLLKTQISNGEGSTDFNFTGINQAGEGFSAAMRLNNAVFDEEPCIQLTIKEQGAESNSSSGGNPDIDPATGLYSYQYFLSQLETANQQATAGTQVSTLLYLGLDKFTSIRSRYGITHAYNILLDLAEFIQAKSDEANCLAHYCDDSFTLLMPNTGTEKAKQYALDLCQQISEHIVEVDGQSIQCTVSVGLVAIDGKSQQEANQLIDNAFSASEKLREDADNEGVGNGAELYIHVREKKALGDANGDDELDAFIQEAIEDERFTLTFQPVVSLRGTSGDHYEVRTTMTSDEGEALGPNQFLGNINFSSINTRLDRWILLEATKKLSAHTENGHDTRVIINLTNNALQDETLIPWLSVALKAGGIPPQALIFQFLEADITDFLKPAKTFAEAVKDLGCKISITNFGKVDEPFKALNHVGADYAKIASELTEALQSGGDTQEIKSMVTTINESSTQAIISGVENAAALAHLWQIGVDYIQGGYLAGQSGEMDYEFTDIA</sequence>
<evidence type="ECO:0000259" key="1">
    <source>
        <dbReference type="PROSITE" id="PS50883"/>
    </source>
</evidence>
<evidence type="ECO:0008006" key="5">
    <source>
        <dbReference type="Google" id="ProtNLM"/>
    </source>
</evidence>
<feature type="domain" description="GGDEF" evidence="2">
    <location>
        <begin position="292"/>
        <end position="432"/>
    </location>
</feature>
<gene>
    <name evidence="3" type="ORF">BST96_05150</name>
</gene>
<dbReference type="NCBIfam" id="TIGR00254">
    <property type="entry name" value="GGDEF"/>
    <property type="match status" value="1"/>
</dbReference>
<feature type="domain" description="EAL" evidence="1">
    <location>
        <begin position="444"/>
        <end position="694"/>
    </location>
</feature>
<dbReference type="STRING" id="716816.BST96_05150"/>
<dbReference type="Gene3D" id="3.30.70.270">
    <property type="match status" value="1"/>
</dbReference>
<evidence type="ECO:0000313" key="3">
    <source>
        <dbReference type="EMBL" id="ARN73558.1"/>
    </source>
</evidence>
<protein>
    <recommendedName>
        <fullName evidence="5">Ferrous iron transporter C</fullName>
    </recommendedName>
</protein>
<dbReference type="InterPro" id="IPR043128">
    <property type="entry name" value="Rev_trsase/Diguanyl_cyclase"/>
</dbReference>
<dbReference type="InterPro" id="IPR035919">
    <property type="entry name" value="EAL_sf"/>
</dbReference>
<dbReference type="RefSeq" id="WP_085757670.1">
    <property type="nucleotide sequence ID" value="NZ_CP019343.1"/>
</dbReference>
<dbReference type="Gene3D" id="3.30.450.20">
    <property type="entry name" value="PAS domain"/>
    <property type="match status" value="1"/>
</dbReference>
<dbReference type="InterPro" id="IPR000160">
    <property type="entry name" value="GGDEF_dom"/>
</dbReference>
<dbReference type="SUPFAM" id="SSF55073">
    <property type="entry name" value="Nucleotide cyclase"/>
    <property type="match status" value="1"/>
</dbReference>
<dbReference type="Proteomes" id="UP000193450">
    <property type="component" value="Chromosome"/>
</dbReference>
<dbReference type="PROSITE" id="PS50883">
    <property type="entry name" value="EAL"/>
    <property type="match status" value="1"/>
</dbReference>
<proteinExistence type="predicted"/>
<reference evidence="3 4" key="1">
    <citation type="submission" date="2016-11" db="EMBL/GenBank/DDBJ databases">
        <title>Trade-off between light-utilization and light-protection in marine flavobacteria.</title>
        <authorList>
            <person name="Kumagai Y."/>
        </authorList>
    </citation>
    <scope>NUCLEOTIDE SEQUENCE [LARGE SCALE GENOMIC DNA]</scope>
    <source>
        <strain evidence="3 4">NBRC 107125</strain>
    </source>
</reference>
<dbReference type="InterPro" id="IPR001633">
    <property type="entry name" value="EAL_dom"/>
</dbReference>
<organism evidence="3 4">
    <name type="scientific">Oceanicoccus sagamiensis</name>
    <dbReference type="NCBI Taxonomy" id="716816"/>
    <lineage>
        <taxon>Bacteria</taxon>
        <taxon>Pseudomonadati</taxon>
        <taxon>Pseudomonadota</taxon>
        <taxon>Gammaproteobacteria</taxon>
        <taxon>Cellvibrionales</taxon>
        <taxon>Spongiibacteraceae</taxon>
        <taxon>Oceanicoccus</taxon>
    </lineage>
</organism>
<evidence type="ECO:0000259" key="2">
    <source>
        <dbReference type="PROSITE" id="PS50887"/>
    </source>
</evidence>
<dbReference type="OrthoDB" id="7052318at2"/>
<dbReference type="Pfam" id="PF00563">
    <property type="entry name" value="EAL"/>
    <property type="match status" value="1"/>
</dbReference>
<dbReference type="InterPro" id="IPR050706">
    <property type="entry name" value="Cyclic-di-GMP_PDE-like"/>
</dbReference>
<keyword evidence="4" id="KW-1185">Reference proteome</keyword>